<dbReference type="GeneID" id="97232303"/>
<dbReference type="STRING" id="38300.SPRI_6652"/>
<dbReference type="PATRIC" id="fig|38300.4.peg.6956"/>
<dbReference type="AlphaFoldDB" id="A0A0M4DG43"/>
<reference evidence="1 2" key="1">
    <citation type="submission" date="2015-08" db="EMBL/GenBank/DDBJ databases">
        <title>Genome sequence of the pristinamycin over-producing bacterium Streptomyces pristinaespiralis HCCB10218.</title>
        <authorList>
            <person name="Tian J."/>
            <person name="Yang J."/>
            <person name="Li L."/>
            <person name="Ruan L."/>
            <person name="Wei W."/>
            <person name="Zheng G."/>
            <person name="Wei Z."/>
            <person name="Yang S."/>
            <person name="Ge M."/>
            <person name="Jiang W."/>
            <person name="Lu Y."/>
        </authorList>
    </citation>
    <scope>NUCLEOTIDE SEQUENCE [LARGE SCALE GENOMIC DNA]</scope>
    <source>
        <strain evidence="1 2">HCCB 10218</strain>
    </source>
</reference>
<protein>
    <submittedName>
        <fullName evidence="1">Uncharacterized protein</fullName>
    </submittedName>
</protein>
<dbReference type="EMBL" id="CP011340">
    <property type="protein sequence ID" value="ALC24958.1"/>
    <property type="molecule type" value="Genomic_DNA"/>
</dbReference>
<name>A0A0M4DG43_STRPR</name>
<dbReference type="RefSeq" id="WP_037775423.1">
    <property type="nucleotide sequence ID" value="NZ_CP011340.1"/>
</dbReference>
<dbReference type="KEGG" id="spri:SPRI_6652"/>
<accession>A0A0M4DG43</accession>
<dbReference type="Proteomes" id="UP000060513">
    <property type="component" value="Chromosome"/>
</dbReference>
<evidence type="ECO:0000313" key="2">
    <source>
        <dbReference type="Proteomes" id="UP000060513"/>
    </source>
</evidence>
<gene>
    <name evidence="1" type="ORF">SPRI_6652</name>
</gene>
<evidence type="ECO:0000313" key="1">
    <source>
        <dbReference type="EMBL" id="ALC24958.1"/>
    </source>
</evidence>
<proteinExistence type="predicted"/>
<sequence>MSFVPTQEIADSELDNIAGGLHSATVSNATAALDSIAPVSGTVATVTGVVEGATGINTAAITGPVTGLVAGL</sequence>
<organism evidence="1">
    <name type="scientific">Streptomyces pristinaespiralis</name>
    <dbReference type="NCBI Taxonomy" id="38300"/>
    <lineage>
        <taxon>Bacteria</taxon>
        <taxon>Bacillati</taxon>
        <taxon>Actinomycetota</taxon>
        <taxon>Actinomycetes</taxon>
        <taxon>Kitasatosporales</taxon>
        <taxon>Streptomycetaceae</taxon>
        <taxon>Streptomyces</taxon>
    </lineage>
</organism>
<dbReference type="OrthoDB" id="4332947at2"/>